<feature type="binding site" evidence="4">
    <location>
        <position position="73"/>
    </location>
    <ligand>
        <name>Zn(2+)</name>
        <dbReference type="ChEBI" id="CHEBI:29105"/>
    </ligand>
</feature>
<dbReference type="HAMAP" id="MF_00213">
    <property type="entry name" value="HypA_HybF"/>
    <property type="match status" value="1"/>
</dbReference>
<feature type="binding site" evidence="4">
    <location>
        <position position="76"/>
    </location>
    <ligand>
        <name>Zn(2+)</name>
        <dbReference type="ChEBI" id="CHEBI:29105"/>
    </ligand>
</feature>
<protein>
    <recommendedName>
        <fullName evidence="4">Hydrogenase maturation factor HypA</fullName>
    </recommendedName>
</protein>
<feature type="binding site" evidence="4">
    <location>
        <position position="89"/>
    </location>
    <ligand>
        <name>Zn(2+)</name>
        <dbReference type="ChEBI" id="CHEBI:29105"/>
    </ligand>
</feature>
<dbReference type="PANTHER" id="PTHR34535:SF3">
    <property type="entry name" value="HYDROGENASE MATURATION FACTOR HYPA"/>
    <property type="match status" value="1"/>
</dbReference>
<dbReference type="PIRSF" id="PIRSF004761">
    <property type="entry name" value="Hydrgn_mat_HypA"/>
    <property type="match status" value="1"/>
</dbReference>
<comment type="caution">
    <text evidence="5">The sequence shown here is derived from an EMBL/GenBank/DDBJ whole genome shotgun (WGS) entry which is preliminary data.</text>
</comment>
<dbReference type="GO" id="GO:0008270">
    <property type="term" value="F:zinc ion binding"/>
    <property type="evidence" value="ECO:0007669"/>
    <property type="project" value="UniProtKB-UniRule"/>
</dbReference>
<dbReference type="GO" id="GO:0051604">
    <property type="term" value="P:protein maturation"/>
    <property type="evidence" value="ECO:0007669"/>
    <property type="project" value="InterPro"/>
</dbReference>
<feature type="binding site" evidence="4">
    <location>
        <position position="92"/>
    </location>
    <ligand>
        <name>Zn(2+)</name>
        <dbReference type="ChEBI" id="CHEBI:29105"/>
    </ligand>
</feature>
<dbReference type="Proteomes" id="UP000886879">
    <property type="component" value="Unassembled WGS sequence"/>
</dbReference>
<accession>A0A9D1CGJ2</accession>
<dbReference type="NCBIfam" id="TIGR00100">
    <property type="entry name" value="hypA"/>
    <property type="match status" value="1"/>
</dbReference>
<gene>
    <name evidence="4 5" type="primary">hypA</name>
    <name evidence="5" type="ORF">IAD31_03380</name>
</gene>
<dbReference type="PANTHER" id="PTHR34535">
    <property type="entry name" value="HYDROGENASE MATURATION FACTOR HYPA"/>
    <property type="match status" value="1"/>
</dbReference>
<reference evidence="5" key="2">
    <citation type="journal article" date="2021" name="PeerJ">
        <title>Extensive microbial diversity within the chicken gut microbiome revealed by metagenomics and culture.</title>
        <authorList>
            <person name="Gilroy R."/>
            <person name="Ravi A."/>
            <person name="Getino M."/>
            <person name="Pursley I."/>
            <person name="Horton D.L."/>
            <person name="Alikhan N.F."/>
            <person name="Baker D."/>
            <person name="Gharbi K."/>
            <person name="Hall N."/>
            <person name="Watson M."/>
            <person name="Adriaenssens E.M."/>
            <person name="Foster-Nyarko E."/>
            <person name="Jarju S."/>
            <person name="Secka A."/>
            <person name="Antonio M."/>
            <person name="Oren A."/>
            <person name="Chaudhuri R.R."/>
            <person name="La Ragione R."/>
            <person name="Hildebrand F."/>
            <person name="Pallen M.J."/>
        </authorList>
    </citation>
    <scope>NUCLEOTIDE SEQUENCE</scope>
    <source>
        <strain evidence="5">ChiGjej2B2-12916</strain>
    </source>
</reference>
<keyword evidence="1 4" id="KW-0533">Nickel</keyword>
<sequence>MHELAITQSILDIAEQVAQEHGATKVKTVHIKLGEYSGVVPQCVQDYFDVISQGTIAQGAVLDIQRLPVVIHCLDCNQDSPIDRRHVRCPQCGSTHLKLIQGREFYIESLEVD</sequence>
<reference evidence="5" key="1">
    <citation type="submission" date="2020-10" db="EMBL/GenBank/DDBJ databases">
        <authorList>
            <person name="Gilroy R."/>
        </authorList>
    </citation>
    <scope>NUCLEOTIDE SEQUENCE</scope>
    <source>
        <strain evidence="5">ChiGjej2B2-12916</strain>
    </source>
</reference>
<name>A0A9D1CGJ2_9FIRM</name>
<dbReference type="Gene3D" id="3.30.2320.80">
    <property type="match status" value="1"/>
</dbReference>
<keyword evidence="2 4" id="KW-0479">Metal-binding</keyword>
<evidence type="ECO:0000256" key="4">
    <source>
        <dbReference type="HAMAP-Rule" id="MF_00213"/>
    </source>
</evidence>
<evidence type="ECO:0000256" key="1">
    <source>
        <dbReference type="ARBA" id="ARBA00022596"/>
    </source>
</evidence>
<dbReference type="Pfam" id="PF01155">
    <property type="entry name" value="HypA"/>
    <property type="match status" value="1"/>
</dbReference>
<proteinExistence type="inferred from homology"/>
<dbReference type="GO" id="GO:0016151">
    <property type="term" value="F:nickel cation binding"/>
    <property type="evidence" value="ECO:0007669"/>
    <property type="project" value="UniProtKB-UniRule"/>
</dbReference>
<feature type="binding site" evidence="4">
    <location>
        <position position="2"/>
    </location>
    <ligand>
        <name>Ni(2+)</name>
        <dbReference type="ChEBI" id="CHEBI:49786"/>
    </ligand>
</feature>
<evidence type="ECO:0000256" key="3">
    <source>
        <dbReference type="ARBA" id="ARBA00022833"/>
    </source>
</evidence>
<keyword evidence="3 4" id="KW-0862">Zinc</keyword>
<evidence type="ECO:0000313" key="5">
    <source>
        <dbReference type="EMBL" id="HIQ60622.1"/>
    </source>
</evidence>
<evidence type="ECO:0000313" key="6">
    <source>
        <dbReference type="Proteomes" id="UP000886879"/>
    </source>
</evidence>
<evidence type="ECO:0000256" key="2">
    <source>
        <dbReference type="ARBA" id="ARBA00022723"/>
    </source>
</evidence>
<dbReference type="AlphaFoldDB" id="A0A9D1CGJ2"/>
<comment type="function">
    <text evidence="4">Involved in the maturation of [NiFe] hydrogenases. Required for nickel insertion into the metal center of the hydrogenase.</text>
</comment>
<dbReference type="InterPro" id="IPR000688">
    <property type="entry name" value="HypA/HybF"/>
</dbReference>
<comment type="similarity">
    <text evidence="4">Belongs to the HypA/HybF family.</text>
</comment>
<organism evidence="5 6">
    <name type="scientific">Candidatus Enterenecus faecium</name>
    <dbReference type="NCBI Taxonomy" id="2840780"/>
    <lineage>
        <taxon>Bacteria</taxon>
        <taxon>Bacillati</taxon>
        <taxon>Bacillota</taxon>
        <taxon>Clostridia</taxon>
        <taxon>Eubacteriales</taxon>
        <taxon>Candidatus Enterenecus</taxon>
    </lineage>
</organism>
<dbReference type="EMBL" id="DVFO01000031">
    <property type="protein sequence ID" value="HIQ60622.1"/>
    <property type="molecule type" value="Genomic_DNA"/>
</dbReference>